<dbReference type="InterPro" id="IPR012865">
    <property type="entry name" value="DUF1642"/>
</dbReference>
<dbReference type="Proteomes" id="UP000542889">
    <property type="component" value="Unassembled WGS sequence"/>
</dbReference>
<protein>
    <submittedName>
        <fullName evidence="1">DUF1642 domain-containing protein</fullName>
    </submittedName>
</protein>
<dbReference type="EMBL" id="JABXWP010000028">
    <property type="protein sequence ID" value="NVO89455.1"/>
    <property type="molecule type" value="Genomic_DNA"/>
</dbReference>
<evidence type="ECO:0000313" key="1">
    <source>
        <dbReference type="EMBL" id="NVO89455.1"/>
    </source>
</evidence>
<proteinExistence type="predicted"/>
<accession>A0A7Y7UKE5</accession>
<reference evidence="1 2" key="1">
    <citation type="submission" date="2020-06" db="EMBL/GenBank/DDBJ databases">
        <title>Lactobacillus rhamnosus QC,genome.</title>
        <authorList>
            <person name="Yi H."/>
            <person name="Jin M."/>
        </authorList>
    </citation>
    <scope>NUCLEOTIDE SEQUENCE [LARGE SCALE GENOMIC DNA]</scope>
    <source>
        <strain evidence="1 2">QC</strain>
    </source>
</reference>
<sequence>MSEEKLYAVKNYEGKWLCIEAKGCHYWSRDDGDFFDQHDADILAHVYGGHVVELIEKPNPEVVSKEEAKILDRAKTDSYPANYISMNAHPDPGANGTSYEELRLMRALVNGYTVAKEKKYNVKVPHTKDAWYYKSLGAGLLANSPEDKKLRGKFTEAEIEHYGLQDCKKEEVTDDE</sequence>
<dbReference type="AlphaFoldDB" id="A0A7Y7UKE5"/>
<organism evidence="1 2">
    <name type="scientific">Lacticaseibacillus rhamnosus</name>
    <name type="common">Lactobacillus rhamnosus</name>
    <dbReference type="NCBI Taxonomy" id="47715"/>
    <lineage>
        <taxon>Bacteria</taxon>
        <taxon>Bacillati</taxon>
        <taxon>Bacillota</taxon>
        <taxon>Bacilli</taxon>
        <taxon>Lactobacillales</taxon>
        <taxon>Lactobacillaceae</taxon>
        <taxon>Lacticaseibacillus</taxon>
    </lineage>
</organism>
<name>A0A7Y7UKE5_LACRH</name>
<evidence type="ECO:0000313" key="2">
    <source>
        <dbReference type="Proteomes" id="UP000542889"/>
    </source>
</evidence>
<dbReference type="RefSeq" id="WP_176818658.1">
    <property type="nucleotide sequence ID" value="NZ_JABXWP010000028.1"/>
</dbReference>
<dbReference type="Pfam" id="PF07852">
    <property type="entry name" value="DUF1642"/>
    <property type="match status" value="1"/>
</dbReference>
<comment type="caution">
    <text evidence="1">The sequence shown here is derived from an EMBL/GenBank/DDBJ whole genome shotgun (WGS) entry which is preliminary data.</text>
</comment>
<gene>
    <name evidence="1" type="ORF">HWN39_13345</name>
</gene>